<dbReference type="Gramene" id="AET6Gv20216900.1">
    <property type="protein sequence ID" value="AET6Gv20216900.1"/>
    <property type="gene ID" value="AET6Gv20216900"/>
</dbReference>
<protein>
    <submittedName>
        <fullName evidence="2">Uncharacterized protein</fullName>
    </submittedName>
</protein>
<name>A0A453N4S3_AEGTS</name>
<reference evidence="2" key="4">
    <citation type="submission" date="2019-03" db="UniProtKB">
        <authorList>
            <consortium name="EnsemblPlants"/>
        </authorList>
    </citation>
    <scope>IDENTIFICATION</scope>
</reference>
<keyword evidence="3" id="KW-1185">Reference proteome</keyword>
<organism evidence="2 3">
    <name type="scientific">Aegilops tauschii subsp. strangulata</name>
    <name type="common">Goatgrass</name>
    <dbReference type="NCBI Taxonomy" id="200361"/>
    <lineage>
        <taxon>Eukaryota</taxon>
        <taxon>Viridiplantae</taxon>
        <taxon>Streptophyta</taxon>
        <taxon>Embryophyta</taxon>
        <taxon>Tracheophyta</taxon>
        <taxon>Spermatophyta</taxon>
        <taxon>Magnoliopsida</taxon>
        <taxon>Liliopsida</taxon>
        <taxon>Poales</taxon>
        <taxon>Poaceae</taxon>
        <taxon>BOP clade</taxon>
        <taxon>Pooideae</taxon>
        <taxon>Triticodae</taxon>
        <taxon>Triticeae</taxon>
        <taxon>Triticinae</taxon>
        <taxon>Aegilops</taxon>
    </lineage>
</organism>
<dbReference type="EnsemblPlants" id="AET6Gv20216900.1">
    <property type="protein sequence ID" value="AET6Gv20216900.1"/>
    <property type="gene ID" value="AET6Gv20216900"/>
</dbReference>
<dbReference type="Proteomes" id="UP000015105">
    <property type="component" value="Chromosome 6D"/>
</dbReference>
<dbReference type="STRING" id="200361.A0A453N4S3"/>
<evidence type="ECO:0000313" key="3">
    <source>
        <dbReference type="Proteomes" id="UP000015105"/>
    </source>
</evidence>
<reference evidence="3" key="2">
    <citation type="journal article" date="2017" name="Nat. Plants">
        <title>The Aegilops tauschii genome reveals multiple impacts of transposons.</title>
        <authorList>
            <person name="Zhao G."/>
            <person name="Zou C."/>
            <person name="Li K."/>
            <person name="Wang K."/>
            <person name="Li T."/>
            <person name="Gao L."/>
            <person name="Zhang X."/>
            <person name="Wang H."/>
            <person name="Yang Z."/>
            <person name="Liu X."/>
            <person name="Jiang W."/>
            <person name="Mao L."/>
            <person name="Kong X."/>
            <person name="Jiao Y."/>
            <person name="Jia J."/>
        </authorList>
    </citation>
    <scope>NUCLEOTIDE SEQUENCE [LARGE SCALE GENOMIC DNA]</scope>
    <source>
        <strain evidence="3">cv. AL8/78</strain>
    </source>
</reference>
<evidence type="ECO:0000256" key="1">
    <source>
        <dbReference type="SAM" id="MobiDB-lite"/>
    </source>
</evidence>
<reference evidence="3" key="1">
    <citation type="journal article" date="2014" name="Science">
        <title>Ancient hybridizations among the ancestral genomes of bread wheat.</title>
        <authorList>
            <consortium name="International Wheat Genome Sequencing Consortium,"/>
            <person name="Marcussen T."/>
            <person name="Sandve S.R."/>
            <person name="Heier L."/>
            <person name="Spannagl M."/>
            <person name="Pfeifer M."/>
            <person name="Jakobsen K.S."/>
            <person name="Wulff B.B."/>
            <person name="Steuernagel B."/>
            <person name="Mayer K.F."/>
            <person name="Olsen O.A."/>
        </authorList>
    </citation>
    <scope>NUCLEOTIDE SEQUENCE [LARGE SCALE GENOMIC DNA]</scope>
    <source>
        <strain evidence="3">cv. AL8/78</strain>
    </source>
</reference>
<dbReference type="AlphaFoldDB" id="A0A453N4S3"/>
<reference evidence="2" key="5">
    <citation type="journal article" date="2021" name="G3 (Bethesda)">
        <title>Aegilops tauschii genome assembly Aet v5.0 features greater sequence contiguity and improved annotation.</title>
        <authorList>
            <person name="Wang L."/>
            <person name="Zhu T."/>
            <person name="Rodriguez J.C."/>
            <person name="Deal K.R."/>
            <person name="Dubcovsky J."/>
            <person name="McGuire P.E."/>
            <person name="Lux T."/>
            <person name="Spannagl M."/>
            <person name="Mayer K.F.X."/>
            <person name="Baldrich P."/>
            <person name="Meyers B.C."/>
            <person name="Huo N."/>
            <person name="Gu Y.Q."/>
            <person name="Zhou H."/>
            <person name="Devos K.M."/>
            <person name="Bennetzen J.L."/>
            <person name="Unver T."/>
            <person name="Budak H."/>
            <person name="Gulick P.J."/>
            <person name="Galiba G."/>
            <person name="Kalapos B."/>
            <person name="Nelson D.R."/>
            <person name="Li P."/>
            <person name="You F.M."/>
            <person name="Luo M.C."/>
            <person name="Dvorak J."/>
        </authorList>
    </citation>
    <scope>NUCLEOTIDE SEQUENCE [LARGE SCALE GENOMIC DNA]</scope>
    <source>
        <strain evidence="2">cv. AL8/78</strain>
    </source>
</reference>
<sequence>GDGLAGERLDKNLHASTKPEHQVEGGLLLNVVVSQGAAILQLLAGKDEALLVRRDSLLVLDLGLDIIDRVRRLDLEGDGLAGEGLHEDLHRERWKS</sequence>
<evidence type="ECO:0000313" key="2">
    <source>
        <dbReference type="EnsemblPlants" id="AET6Gv20216900.1"/>
    </source>
</evidence>
<feature type="region of interest" description="Disordered" evidence="1">
    <location>
        <begin position="1"/>
        <end position="21"/>
    </location>
</feature>
<accession>A0A453N4S3</accession>
<reference evidence="2" key="3">
    <citation type="journal article" date="2017" name="Nature">
        <title>Genome sequence of the progenitor of the wheat D genome Aegilops tauschii.</title>
        <authorList>
            <person name="Luo M.C."/>
            <person name="Gu Y.Q."/>
            <person name="Puiu D."/>
            <person name="Wang H."/>
            <person name="Twardziok S.O."/>
            <person name="Deal K.R."/>
            <person name="Huo N."/>
            <person name="Zhu T."/>
            <person name="Wang L."/>
            <person name="Wang Y."/>
            <person name="McGuire P.E."/>
            <person name="Liu S."/>
            <person name="Long H."/>
            <person name="Ramasamy R.K."/>
            <person name="Rodriguez J.C."/>
            <person name="Van S.L."/>
            <person name="Yuan L."/>
            <person name="Wang Z."/>
            <person name="Xia Z."/>
            <person name="Xiao L."/>
            <person name="Anderson O.D."/>
            <person name="Ouyang S."/>
            <person name="Liang Y."/>
            <person name="Zimin A.V."/>
            <person name="Pertea G."/>
            <person name="Qi P."/>
            <person name="Bennetzen J.L."/>
            <person name="Dai X."/>
            <person name="Dawson M.W."/>
            <person name="Muller H.G."/>
            <person name="Kugler K."/>
            <person name="Rivarola-Duarte L."/>
            <person name="Spannagl M."/>
            <person name="Mayer K.F.X."/>
            <person name="Lu F.H."/>
            <person name="Bevan M.W."/>
            <person name="Leroy P."/>
            <person name="Li P."/>
            <person name="You F.M."/>
            <person name="Sun Q."/>
            <person name="Liu Z."/>
            <person name="Lyons E."/>
            <person name="Wicker T."/>
            <person name="Salzberg S.L."/>
            <person name="Devos K.M."/>
            <person name="Dvorak J."/>
        </authorList>
    </citation>
    <scope>NUCLEOTIDE SEQUENCE [LARGE SCALE GENOMIC DNA]</scope>
    <source>
        <strain evidence="2">cv. AL8/78</strain>
    </source>
</reference>
<proteinExistence type="predicted"/>